<dbReference type="VEuPathDB" id="CryptoDB:CmeUKMEL1_09985"/>
<dbReference type="GO" id="GO:0005744">
    <property type="term" value="C:TIM23 mitochondrial import inner membrane translocase complex"/>
    <property type="evidence" value="ECO:0007669"/>
    <property type="project" value="TreeGrafter"/>
</dbReference>
<evidence type="ECO:0000256" key="4">
    <source>
        <dbReference type="ARBA" id="ARBA00023136"/>
    </source>
</evidence>
<keyword evidence="6" id="KW-1185">Reference proteome</keyword>
<evidence type="ECO:0000256" key="1">
    <source>
        <dbReference type="ARBA" id="ARBA00004141"/>
    </source>
</evidence>
<dbReference type="Proteomes" id="UP000236928">
    <property type="component" value="Unassembled WGS sequence"/>
</dbReference>
<dbReference type="GO" id="GO:0008320">
    <property type="term" value="F:protein transmembrane transporter activity"/>
    <property type="evidence" value="ECO:0007669"/>
    <property type="project" value="TreeGrafter"/>
</dbReference>
<comment type="subcellular location">
    <subcellularLocation>
        <location evidence="1">Membrane</location>
        <topology evidence="1">Multi-pass membrane protein</topology>
    </subcellularLocation>
</comment>
<keyword evidence="4" id="KW-0472">Membrane</keyword>
<dbReference type="PANTHER" id="PTHR15371">
    <property type="entry name" value="TIM23"/>
    <property type="match status" value="1"/>
</dbReference>
<evidence type="ECO:0000256" key="3">
    <source>
        <dbReference type="ARBA" id="ARBA00022989"/>
    </source>
</evidence>
<proteinExistence type="predicted"/>
<gene>
    <name evidence="5" type="ORF">CmeUKMEL1_09985</name>
</gene>
<evidence type="ECO:0000313" key="5">
    <source>
        <dbReference type="EMBL" id="POM83956.1"/>
    </source>
</evidence>
<dbReference type="InterPro" id="IPR045238">
    <property type="entry name" value="Tim23-like"/>
</dbReference>
<sequence>MGEPSENKPQSLPDNLFLNDNLKFDKLDLDLTKFKRKQDLYFNSYDRLWGEKVTYSVGLSYGTGFCLGSTYGLINAMKKPALTPKLKINSILNECASSSARIANPLSIITLFYCGFYRATKAIRKKDDSLNSIISGALSGALYKSASSKRVLGRYTLISAGKFAIKK</sequence>
<dbReference type="Pfam" id="PF02466">
    <property type="entry name" value="Tim17"/>
    <property type="match status" value="1"/>
</dbReference>
<evidence type="ECO:0000313" key="6">
    <source>
        <dbReference type="Proteomes" id="UP000236928"/>
    </source>
</evidence>
<evidence type="ECO:0000256" key="2">
    <source>
        <dbReference type="ARBA" id="ARBA00022692"/>
    </source>
</evidence>
<dbReference type="OrthoDB" id="159299at2759"/>
<accession>A0A2P4Z1R0</accession>
<reference evidence="5 6" key="1">
    <citation type="submission" date="2014-04" db="EMBL/GenBank/DDBJ databases">
        <title>Comparative Genomics of Cryptosporidium Species.</title>
        <authorList>
            <person name="Silva J.C."/>
            <person name="Su Q."/>
            <person name="Chalmers R."/>
            <person name="Chibucos M.C."/>
            <person name="Elwin K."/>
            <person name="Godinez A."/>
            <person name="Guo F."/>
            <person name="Huynh K."/>
            <person name="Orvis J."/>
            <person name="Ott S."/>
            <person name="Sadzewicz L."/>
            <person name="Sengamalay N."/>
            <person name="Shetty A."/>
            <person name="Sun M."/>
            <person name="Tallon L."/>
            <person name="Xiao L."/>
            <person name="Zhang H."/>
            <person name="Fraser C.M."/>
            <person name="Zhu G."/>
            <person name="Kissinger J."/>
            <person name="Widmer G."/>
        </authorList>
    </citation>
    <scope>NUCLEOTIDE SEQUENCE [LARGE SCALE GENOMIC DNA]</scope>
    <source>
        <strain evidence="5 6">UKMEL1</strain>
    </source>
</reference>
<dbReference type="AlphaFoldDB" id="A0A2P4Z1R0"/>
<organism evidence="5 6">
    <name type="scientific">Cryptosporidium meleagridis</name>
    <dbReference type="NCBI Taxonomy" id="93969"/>
    <lineage>
        <taxon>Eukaryota</taxon>
        <taxon>Sar</taxon>
        <taxon>Alveolata</taxon>
        <taxon>Apicomplexa</taxon>
        <taxon>Conoidasida</taxon>
        <taxon>Coccidia</taxon>
        <taxon>Eucoccidiorida</taxon>
        <taxon>Eimeriorina</taxon>
        <taxon>Cryptosporidiidae</taxon>
        <taxon>Cryptosporidium</taxon>
    </lineage>
</organism>
<comment type="caution">
    <text evidence="5">The sequence shown here is derived from an EMBL/GenBank/DDBJ whole genome shotgun (WGS) entry which is preliminary data.</text>
</comment>
<keyword evidence="3" id="KW-1133">Transmembrane helix</keyword>
<dbReference type="EMBL" id="JIBK01000030">
    <property type="protein sequence ID" value="POM83956.1"/>
    <property type="molecule type" value="Genomic_DNA"/>
</dbReference>
<protein>
    <submittedName>
        <fullName evidence="5">Tim17/Tim22/Tim23/Pmp24 family protein</fullName>
    </submittedName>
</protein>
<dbReference type="GO" id="GO:0030150">
    <property type="term" value="P:protein import into mitochondrial matrix"/>
    <property type="evidence" value="ECO:0007669"/>
    <property type="project" value="TreeGrafter"/>
</dbReference>
<name>A0A2P4Z1R0_9CRYT</name>
<dbReference type="PANTHER" id="PTHR15371:SF0">
    <property type="entry name" value="SD19278P"/>
    <property type="match status" value="1"/>
</dbReference>
<keyword evidence="2" id="KW-0812">Transmembrane</keyword>